<proteinExistence type="predicted"/>
<reference evidence="1" key="1">
    <citation type="submission" date="2021-03" db="EMBL/GenBank/DDBJ databases">
        <title>Antimicrobial resistance genes in bacteria isolated from Japanese honey, and their potential for conferring macrolide and lincosamide resistance in the American foulbrood pathogen Paenibacillus larvae.</title>
        <authorList>
            <person name="Okamoto M."/>
            <person name="Kumagai M."/>
            <person name="Kanamori H."/>
            <person name="Takamatsu D."/>
        </authorList>
    </citation>
    <scope>NUCLEOTIDE SEQUENCE</scope>
    <source>
        <strain evidence="1">J2TS6</strain>
    </source>
</reference>
<dbReference type="Proteomes" id="UP000679779">
    <property type="component" value="Unassembled WGS sequence"/>
</dbReference>
<dbReference type="RefSeq" id="WP_160042634.1">
    <property type="nucleotide sequence ID" value="NZ_BORQ01000003.1"/>
</dbReference>
<evidence type="ECO:0000313" key="2">
    <source>
        <dbReference type="Proteomes" id="UP000679779"/>
    </source>
</evidence>
<evidence type="ECO:0000313" key="1">
    <source>
        <dbReference type="EMBL" id="GIO31734.1"/>
    </source>
</evidence>
<keyword evidence="2" id="KW-1185">Reference proteome</keyword>
<sequence>MGEAYKLNCGRCSYSQEIFLGIGFRYCSLSTIQEWYEEEEGKKRIAEFIHHEEESTYDCFDGLYVCQSCGYLLNAIYLHMESTADSYTNRYACPRCSAPMPPKPIEYIPKDAELNCPDCGKEKLTVQAFMDWD</sequence>
<accession>A0A920CC97</accession>
<name>A0A920CC97_9BACL</name>
<comment type="caution">
    <text evidence="1">The sequence shown here is derived from an EMBL/GenBank/DDBJ whole genome shotgun (WGS) entry which is preliminary data.</text>
</comment>
<dbReference type="EMBL" id="BORQ01000003">
    <property type="protein sequence ID" value="GIO31734.1"/>
    <property type="molecule type" value="Genomic_DNA"/>
</dbReference>
<gene>
    <name evidence="1" type="ORF">J2TS6_28750</name>
</gene>
<protein>
    <submittedName>
        <fullName evidence="1">Uncharacterized protein</fullName>
    </submittedName>
</protein>
<organism evidence="1 2">
    <name type="scientific">Paenibacillus albilobatus</name>
    <dbReference type="NCBI Taxonomy" id="2716884"/>
    <lineage>
        <taxon>Bacteria</taxon>
        <taxon>Bacillati</taxon>
        <taxon>Bacillota</taxon>
        <taxon>Bacilli</taxon>
        <taxon>Bacillales</taxon>
        <taxon>Paenibacillaceae</taxon>
        <taxon>Paenibacillus</taxon>
    </lineage>
</organism>
<dbReference type="AlphaFoldDB" id="A0A920CC97"/>